<dbReference type="PROSITE" id="PS00108">
    <property type="entry name" value="PROTEIN_KINASE_ST"/>
    <property type="match status" value="1"/>
</dbReference>
<dbReference type="InterPro" id="IPR011009">
    <property type="entry name" value="Kinase-like_dom_sf"/>
</dbReference>
<keyword evidence="5 8" id="KW-0067">ATP-binding</keyword>
<dbReference type="OrthoDB" id="68483at2759"/>
<evidence type="ECO:0000256" key="4">
    <source>
        <dbReference type="ARBA" id="ARBA00022741"/>
    </source>
</evidence>
<evidence type="ECO:0000256" key="5">
    <source>
        <dbReference type="ARBA" id="ARBA00022840"/>
    </source>
</evidence>
<comment type="caution">
    <text evidence="10">The sequence shown here is derived from an EMBL/GenBank/DDBJ whole genome shotgun (WGS) entry which is preliminary data.</text>
</comment>
<dbReference type="GO" id="GO:0006914">
    <property type="term" value="P:autophagy"/>
    <property type="evidence" value="ECO:0007669"/>
    <property type="project" value="UniProtKB-KW"/>
</dbReference>
<dbReference type="PROSITE" id="PS50011">
    <property type="entry name" value="PROTEIN_KINASE_DOM"/>
    <property type="match status" value="1"/>
</dbReference>
<dbReference type="CDD" id="cd14008">
    <property type="entry name" value="STKc_LKB1_CaMKK"/>
    <property type="match status" value="1"/>
</dbReference>
<evidence type="ECO:0000313" key="10">
    <source>
        <dbReference type="EMBL" id="OGE53745.1"/>
    </source>
</evidence>
<dbReference type="EMBL" id="LXJU01000007">
    <property type="protein sequence ID" value="OGE53745.1"/>
    <property type="molecule type" value="Genomic_DNA"/>
</dbReference>
<dbReference type="AlphaFoldDB" id="A0A1F5LKV3"/>
<sequence length="620" mass="70063">MAFQKTLARLADSFSEHCRDFTLSRASENGQEGNGDHHCASVPDTRVLVDVQNTLCQSAQWLMNGGFFLSQVTGLSELLLTIDRGVRAIVKPPKMLVSFLSSSRRSTTTSASHVSWHGHSSCARPMKRTYEAHISRHPVTGNKMINQYEILSELGSGQHGKVKLAYDTKRDQKVAIKIIKRQIKSYHLSNFSKCKADPLTEVAVLEEVQHPNVVTFFEFIDDPAYQKVFIVLEYLENRSIIWRKKGLPEILCIERMRWAIEKAGRAIDLSNFIGQGRKLLRAAQDRRRHCSLTTELIESGDEIDMSTPFFCLENGVVGSFDEEPRFVSNISGPLSLPFALGDGSDAKSTVSTPESVHDIVHPGCVDDLCADFTFEQCSTKDFGHVFFDDGCFSDIDEISYVPCLTLAEVRCAFSDLVEGLEYLHSRGIIHRDLKPENILVTGNGQHKISDFSVAFMKRSKYHLEQAPNITDEIRFSGVNGVAETVGTPAFMAPELCYTDDDFVDTIGSVPEITDKIDVWSLGVTLYGLIFGRLPFISGNEYSLFRKIVYEEVFIPRKRLVSVEHRHSSDSKMNTRSVEDLSYEDIDEDLFDLLQHLLRKNPNERIILKEVKSHPWLHRRL</sequence>
<dbReference type="SUPFAM" id="SSF56112">
    <property type="entry name" value="Protein kinase-like (PK-like)"/>
    <property type="match status" value="1"/>
</dbReference>
<dbReference type="GO" id="GO:0034045">
    <property type="term" value="C:phagophore assembly site membrane"/>
    <property type="evidence" value="ECO:0007669"/>
    <property type="project" value="UniProtKB-SubCell"/>
</dbReference>
<reference evidence="10 11" key="1">
    <citation type="journal article" date="2016" name="Sci. Rep.">
        <title>Penicillium arizonense, a new, genome sequenced fungal species, reveals a high chemical diversity in secreted metabolites.</title>
        <authorList>
            <person name="Grijseels S."/>
            <person name="Nielsen J.C."/>
            <person name="Randelovic M."/>
            <person name="Nielsen J."/>
            <person name="Nielsen K.F."/>
            <person name="Workman M."/>
            <person name="Frisvad J.C."/>
        </authorList>
    </citation>
    <scope>NUCLEOTIDE SEQUENCE [LARGE SCALE GENOMIC DNA]</scope>
    <source>
        <strain evidence="10 11">CBS 141311</strain>
    </source>
</reference>
<dbReference type="STRING" id="1835702.A0A1F5LKV3"/>
<evidence type="ECO:0000256" key="2">
    <source>
        <dbReference type="ARBA" id="ARBA00018572"/>
    </source>
</evidence>
<evidence type="ECO:0000259" key="9">
    <source>
        <dbReference type="PROSITE" id="PS50011"/>
    </source>
</evidence>
<evidence type="ECO:0000256" key="8">
    <source>
        <dbReference type="PROSITE-ProRule" id="PRU10141"/>
    </source>
</evidence>
<keyword evidence="11" id="KW-1185">Reference proteome</keyword>
<dbReference type="PANTHER" id="PTHR24348">
    <property type="entry name" value="SERINE/THREONINE-PROTEIN KINASE UNC-51-RELATED"/>
    <property type="match status" value="1"/>
</dbReference>
<accession>A0A1F5LKV3</accession>
<dbReference type="InterPro" id="IPR008271">
    <property type="entry name" value="Ser/Thr_kinase_AS"/>
</dbReference>
<keyword evidence="6" id="KW-0072">Autophagy</keyword>
<dbReference type="GO" id="GO:0004674">
    <property type="term" value="F:protein serine/threonine kinase activity"/>
    <property type="evidence" value="ECO:0007669"/>
    <property type="project" value="InterPro"/>
</dbReference>
<dbReference type="RefSeq" id="XP_022489182.1">
    <property type="nucleotide sequence ID" value="XM_022631147.1"/>
</dbReference>
<keyword evidence="4 8" id="KW-0547">Nucleotide-binding</keyword>
<dbReference type="InterPro" id="IPR017441">
    <property type="entry name" value="Protein_kinase_ATP_BS"/>
</dbReference>
<comment type="subcellular location">
    <subcellularLocation>
        <location evidence="1">Preautophagosomal structure membrane</location>
        <topology evidence="1">Peripheral membrane protein</topology>
    </subcellularLocation>
</comment>
<evidence type="ECO:0000313" key="11">
    <source>
        <dbReference type="Proteomes" id="UP000177622"/>
    </source>
</evidence>
<evidence type="ECO:0000256" key="6">
    <source>
        <dbReference type="ARBA" id="ARBA00023006"/>
    </source>
</evidence>
<protein>
    <recommendedName>
        <fullName evidence="2">Serine/threonine-protein kinase ATG1</fullName>
    </recommendedName>
    <alternativeName>
        <fullName evidence="7">Autophagy-related protein 1</fullName>
    </alternativeName>
    <alternativeName>
        <fullName evidence="3">Serine/threonine-protein kinase atg1</fullName>
    </alternativeName>
</protein>
<gene>
    <name evidence="10" type="ORF">PENARI_c007G09988</name>
</gene>
<dbReference type="PROSITE" id="PS00107">
    <property type="entry name" value="PROTEIN_KINASE_ATP"/>
    <property type="match status" value="1"/>
</dbReference>
<feature type="domain" description="Protein kinase" evidence="9">
    <location>
        <begin position="148"/>
        <end position="616"/>
    </location>
</feature>
<feature type="binding site" evidence="8">
    <location>
        <position position="177"/>
    </location>
    <ligand>
        <name>ATP</name>
        <dbReference type="ChEBI" id="CHEBI:30616"/>
    </ligand>
</feature>
<evidence type="ECO:0000256" key="1">
    <source>
        <dbReference type="ARBA" id="ARBA00004623"/>
    </source>
</evidence>
<proteinExistence type="predicted"/>
<dbReference type="InterPro" id="IPR000719">
    <property type="entry name" value="Prot_kinase_dom"/>
</dbReference>
<dbReference type="GO" id="GO:0005524">
    <property type="term" value="F:ATP binding"/>
    <property type="evidence" value="ECO:0007669"/>
    <property type="project" value="UniProtKB-UniRule"/>
</dbReference>
<dbReference type="PANTHER" id="PTHR24348:SF72">
    <property type="entry name" value="SERINE_THREONINE PROTEIN KINASE"/>
    <property type="match status" value="1"/>
</dbReference>
<evidence type="ECO:0000256" key="3">
    <source>
        <dbReference type="ARBA" id="ARBA00019599"/>
    </source>
</evidence>
<organism evidence="10 11">
    <name type="scientific">Penicillium arizonense</name>
    <dbReference type="NCBI Taxonomy" id="1835702"/>
    <lineage>
        <taxon>Eukaryota</taxon>
        <taxon>Fungi</taxon>
        <taxon>Dikarya</taxon>
        <taxon>Ascomycota</taxon>
        <taxon>Pezizomycotina</taxon>
        <taxon>Eurotiomycetes</taxon>
        <taxon>Eurotiomycetidae</taxon>
        <taxon>Eurotiales</taxon>
        <taxon>Aspergillaceae</taxon>
        <taxon>Penicillium</taxon>
    </lineage>
</organism>
<evidence type="ECO:0000256" key="7">
    <source>
        <dbReference type="ARBA" id="ARBA00030237"/>
    </source>
</evidence>
<dbReference type="Gene3D" id="1.10.510.10">
    <property type="entry name" value="Transferase(Phosphotransferase) domain 1"/>
    <property type="match status" value="1"/>
</dbReference>
<dbReference type="SMART" id="SM00220">
    <property type="entry name" value="S_TKc"/>
    <property type="match status" value="1"/>
</dbReference>
<dbReference type="InterPro" id="IPR045269">
    <property type="entry name" value="Atg1-like"/>
</dbReference>
<dbReference type="Pfam" id="PF00069">
    <property type="entry name" value="Pkinase"/>
    <property type="match status" value="2"/>
</dbReference>
<dbReference type="Proteomes" id="UP000177622">
    <property type="component" value="Unassembled WGS sequence"/>
</dbReference>
<name>A0A1F5LKV3_PENAI</name>
<dbReference type="GO" id="GO:0010506">
    <property type="term" value="P:regulation of autophagy"/>
    <property type="evidence" value="ECO:0007669"/>
    <property type="project" value="InterPro"/>
</dbReference>
<dbReference type="Gene3D" id="3.30.200.20">
    <property type="entry name" value="Phosphorylase Kinase, domain 1"/>
    <property type="match status" value="1"/>
</dbReference>
<dbReference type="GeneID" id="34575881"/>